<feature type="domain" description="Zinc finger CGNR" evidence="2">
    <location>
        <begin position="88"/>
        <end position="127"/>
    </location>
</feature>
<dbReference type="Pfam" id="PF11706">
    <property type="entry name" value="zf-CGNR"/>
    <property type="match status" value="1"/>
</dbReference>
<dbReference type="InterPro" id="IPR021005">
    <property type="entry name" value="Znf_CGNR"/>
</dbReference>
<evidence type="ECO:0000313" key="4">
    <source>
        <dbReference type="Proteomes" id="UP001500124"/>
    </source>
</evidence>
<reference evidence="4" key="1">
    <citation type="journal article" date="2019" name="Int. J. Syst. Evol. Microbiol.">
        <title>The Global Catalogue of Microorganisms (GCM) 10K type strain sequencing project: providing services to taxonomists for standard genome sequencing and annotation.</title>
        <authorList>
            <consortium name="The Broad Institute Genomics Platform"/>
            <consortium name="The Broad Institute Genome Sequencing Center for Infectious Disease"/>
            <person name="Wu L."/>
            <person name="Ma J."/>
        </authorList>
    </citation>
    <scope>NUCLEOTIDE SEQUENCE [LARGE SCALE GENOMIC DNA]</scope>
    <source>
        <strain evidence="4">JCM 18410</strain>
    </source>
</reference>
<name>A0ABP9K2N3_9ACTN</name>
<dbReference type="Proteomes" id="UP001500124">
    <property type="component" value="Unassembled WGS sequence"/>
</dbReference>
<sequence>MAALHRLRQAVRGLFDAAVTGRAPDPEWVASVNRVLAAAPVTTVLSWPAGGPPGREAVVAADAPVARALHRLADDAVTLLCGPDAGALSVCPAEGCARLLLRTHGRRQWCCTRCGDRVRAARHYARRRAATESAAAEEHGAAQNAGTAGRSTAAEGTASG</sequence>
<dbReference type="PANTHER" id="PTHR35525:SF3">
    <property type="entry name" value="BLL6575 PROTEIN"/>
    <property type="match status" value="1"/>
</dbReference>
<comment type="caution">
    <text evidence="3">The sequence shown here is derived from an EMBL/GenBank/DDBJ whole genome shotgun (WGS) entry which is preliminary data.</text>
</comment>
<gene>
    <name evidence="3" type="ORF">GCM10023336_16760</name>
</gene>
<organism evidence="3 4">
    <name type="scientific">Streptomyces similanensis</name>
    <dbReference type="NCBI Taxonomy" id="1274988"/>
    <lineage>
        <taxon>Bacteria</taxon>
        <taxon>Bacillati</taxon>
        <taxon>Actinomycetota</taxon>
        <taxon>Actinomycetes</taxon>
        <taxon>Kitasatosporales</taxon>
        <taxon>Streptomycetaceae</taxon>
        <taxon>Streptomyces</taxon>
    </lineage>
</organism>
<proteinExistence type="predicted"/>
<protein>
    <recommendedName>
        <fullName evidence="2">Zinc finger CGNR domain-containing protein</fullName>
    </recommendedName>
</protein>
<evidence type="ECO:0000259" key="2">
    <source>
        <dbReference type="Pfam" id="PF11706"/>
    </source>
</evidence>
<dbReference type="SUPFAM" id="SSF160904">
    <property type="entry name" value="Jann2411-like"/>
    <property type="match status" value="1"/>
</dbReference>
<dbReference type="PANTHER" id="PTHR35525">
    <property type="entry name" value="BLL6575 PROTEIN"/>
    <property type="match status" value="1"/>
</dbReference>
<accession>A0ABP9K2N3</accession>
<dbReference type="EMBL" id="BAABKC010000021">
    <property type="protein sequence ID" value="GAA5049604.1"/>
    <property type="molecule type" value="Genomic_DNA"/>
</dbReference>
<keyword evidence="4" id="KW-1185">Reference proteome</keyword>
<feature type="region of interest" description="Disordered" evidence="1">
    <location>
        <begin position="130"/>
        <end position="160"/>
    </location>
</feature>
<dbReference type="Gene3D" id="1.10.3300.10">
    <property type="entry name" value="Jann2411-like domain"/>
    <property type="match status" value="1"/>
</dbReference>
<dbReference type="InterPro" id="IPR010852">
    <property type="entry name" value="ABATE"/>
</dbReference>
<evidence type="ECO:0000313" key="3">
    <source>
        <dbReference type="EMBL" id="GAA5049604.1"/>
    </source>
</evidence>
<evidence type="ECO:0000256" key="1">
    <source>
        <dbReference type="SAM" id="MobiDB-lite"/>
    </source>
</evidence>
<dbReference type="InterPro" id="IPR023286">
    <property type="entry name" value="ABATE_dom_sf"/>
</dbReference>
<dbReference type="Pfam" id="PF07336">
    <property type="entry name" value="ABATE"/>
    <property type="match status" value="1"/>
</dbReference>